<dbReference type="OrthoDB" id="129182at2759"/>
<sequence>MVVMNWRSKQRIVNKPQQTYLLVSRVTSRNALVALAPFTDELAAWSKPPTTAINEEVRLNHLSDATLATFQSSLVAKNSHYNR</sequence>
<dbReference type="EMBL" id="ANIY01004665">
    <property type="protein sequence ID" value="ETP28454.1"/>
    <property type="molecule type" value="Genomic_DNA"/>
</dbReference>
<evidence type="ECO:0000313" key="2">
    <source>
        <dbReference type="Proteomes" id="UP000018948"/>
    </source>
</evidence>
<protein>
    <submittedName>
        <fullName evidence="1">Uncharacterized protein</fullName>
    </submittedName>
</protein>
<name>W2Y2N0_PHYNI</name>
<comment type="caution">
    <text evidence="1">The sequence shown here is derived from an EMBL/GenBank/DDBJ whole genome shotgun (WGS) entry which is preliminary data.</text>
</comment>
<reference evidence="1 2" key="1">
    <citation type="submission" date="2013-11" db="EMBL/GenBank/DDBJ databases">
        <title>The Genome Sequence of Phytophthora parasitica P10297.</title>
        <authorList>
            <consortium name="The Broad Institute Genomics Platform"/>
            <person name="Russ C."/>
            <person name="Tyler B."/>
            <person name="Panabieres F."/>
            <person name="Shan W."/>
            <person name="Tripathy S."/>
            <person name="Grunwald N."/>
            <person name="Machado M."/>
            <person name="Johnson C.S."/>
            <person name="Walker B."/>
            <person name="Young S.K."/>
            <person name="Zeng Q."/>
            <person name="Gargeya S."/>
            <person name="Fitzgerald M."/>
            <person name="Haas B."/>
            <person name="Abouelleil A."/>
            <person name="Allen A.W."/>
            <person name="Alvarado L."/>
            <person name="Arachchi H.M."/>
            <person name="Berlin A.M."/>
            <person name="Chapman S.B."/>
            <person name="Gainer-Dewar J."/>
            <person name="Goldberg J."/>
            <person name="Griggs A."/>
            <person name="Gujja S."/>
            <person name="Hansen M."/>
            <person name="Howarth C."/>
            <person name="Imamovic A."/>
            <person name="Ireland A."/>
            <person name="Larimer J."/>
            <person name="McCowan C."/>
            <person name="Murphy C."/>
            <person name="Pearson M."/>
            <person name="Poon T.W."/>
            <person name="Priest M."/>
            <person name="Roberts A."/>
            <person name="Saif S."/>
            <person name="Shea T."/>
            <person name="Sisk P."/>
            <person name="Sykes S."/>
            <person name="Wortman J."/>
            <person name="Nusbaum C."/>
            <person name="Birren B."/>
        </authorList>
    </citation>
    <scope>NUCLEOTIDE SEQUENCE [LARGE SCALE GENOMIC DNA]</scope>
    <source>
        <strain evidence="1 2">P10297</strain>
    </source>
</reference>
<proteinExistence type="predicted"/>
<organism evidence="1 2">
    <name type="scientific">Phytophthora nicotianae P10297</name>
    <dbReference type="NCBI Taxonomy" id="1317064"/>
    <lineage>
        <taxon>Eukaryota</taxon>
        <taxon>Sar</taxon>
        <taxon>Stramenopiles</taxon>
        <taxon>Oomycota</taxon>
        <taxon>Peronosporomycetes</taxon>
        <taxon>Peronosporales</taxon>
        <taxon>Peronosporaceae</taxon>
        <taxon>Phytophthora</taxon>
    </lineage>
</organism>
<gene>
    <name evidence="1" type="ORF">F442_22251</name>
</gene>
<evidence type="ECO:0000313" key="1">
    <source>
        <dbReference type="EMBL" id="ETP28454.1"/>
    </source>
</evidence>
<dbReference type="Proteomes" id="UP000018948">
    <property type="component" value="Unassembled WGS sequence"/>
</dbReference>
<accession>W2Y2N0</accession>
<dbReference type="AlphaFoldDB" id="W2Y2N0"/>